<dbReference type="PANTHER" id="PTHR15131">
    <property type="entry name" value="SMALL NUCLEAR RNA ACTIVATING COMPLEX, POLYPEPTIDE 1"/>
    <property type="match status" value="1"/>
</dbReference>
<organism evidence="2 3">
    <name type="scientific">Ranatra chinensis</name>
    <dbReference type="NCBI Taxonomy" id="642074"/>
    <lineage>
        <taxon>Eukaryota</taxon>
        <taxon>Metazoa</taxon>
        <taxon>Ecdysozoa</taxon>
        <taxon>Arthropoda</taxon>
        <taxon>Hexapoda</taxon>
        <taxon>Insecta</taxon>
        <taxon>Pterygota</taxon>
        <taxon>Neoptera</taxon>
        <taxon>Paraneoptera</taxon>
        <taxon>Hemiptera</taxon>
        <taxon>Heteroptera</taxon>
        <taxon>Panheteroptera</taxon>
        <taxon>Nepomorpha</taxon>
        <taxon>Nepidae</taxon>
        <taxon>Ranatrinae</taxon>
        <taxon>Ranatra</taxon>
    </lineage>
</organism>
<feature type="region of interest" description="Disordered" evidence="1">
    <location>
        <begin position="177"/>
        <end position="218"/>
    </location>
</feature>
<dbReference type="PANTHER" id="PTHR15131:SF3">
    <property type="entry name" value="SNRNA-ACTIVATING PROTEIN COMPLEX SUBUNIT 1"/>
    <property type="match status" value="1"/>
</dbReference>
<keyword evidence="3" id="KW-1185">Reference proteome</keyword>
<evidence type="ECO:0000313" key="2">
    <source>
        <dbReference type="EMBL" id="KAL1129372.1"/>
    </source>
</evidence>
<proteinExistence type="predicted"/>
<dbReference type="Proteomes" id="UP001558652">
    <property type="component" value="Unassembled WGS sequence"/>
</dbReference>
<protein>
    <submittedName>
        <fullName evidence="2">Uncharacterized protein</fullName>
    </submittedName>
</protein>
<comment type="caution">
    <text evidence="2">The sequence shown here is derived from an EMBL/GenBank/DDBJ whole genome shotgun (WGS) entry which is preliminary data.</text>
</comment>
<name>A0ABD0YQ38_9HEMI</name>
<dbReference type="Pfam" id="PF09808">
    <property type="entry name" value="SNAPC1"/>
    <property type="match status" value="1"/>
</dbReference>
<evidence type="ECO:0000256" key="1">
    <source>
        <dbReference type="SAM" id="MobiDB-lite"/>
    </source>
</evidence>
<feature type="compositionally biased region" description="Acidic residues" evidence="1">
    <location>
        <begin position="209"/>
        <end position="218"/>
    </location>
</feature>
<sequence>MLGVKEDCETLIQMFVKKNSLDYRDFSEAWHTLQFQYIFRKRIKIRIEKDTWEDLKFFIAGIKHECGEVAFCFYKLLSSCAFDFVFKSEFYTMEFARKRVPTTFFREHYQEENKTARKMANSVMKDAGLDETTWTQQEDSYNSIKEQILNIESTNKSKTPDSSRGLSKKLRSMWNTGELSTDITEGGANDEDPISIQHMPSIDVNLTEQETEDDEEDD</sequence>
<reference evidence="2 3" key="1">
    <citation type="submission" date="2024-07" db="EMBL/GenBank/DDBJ databases">
        <title>Chromosome-level genome assembly of the water stick insect Ranatra chinensis (Heteroptera: Nepidae).</title>
        <authorList>
            <person name="Liu X."/>
        </authorList>
    </citation>
    <scope>NUCLEOTIDE SEQUENCE [LARGE SCALE GENOMIC DNA]</scope>
    <source>
        <strain evidence="2">Cailab_2021Rc</strain>
        <tissue evidence="2">Muscle</tissue>
    </source>
</reference>
<accession>A0ABD0YQ38</accession>
<dbReference type="InterPro" id="IPR019188">
    <property type="entry name" value="SNAPC1"/>
</dbReference>
<gene>
    <name evidence="2" type="ORF">AAG570_013899</name>
</gene>
<dbReference type="AlphaFoldDB" id="A0ABD0YQ38"/>
<dbReference type="EMBL" id="JBFDAA010000009">
    <property type="protein sequence ID" value="KAL1129372.1"/>
    <property type="molecule type" value="Genomic_DNA"/>
</dbReference>
<evidence type="ECO:0000313" key="3">
    <source>
        <dbReference type="Proteomes" id="UP001558652"/>
    </source>
</evidence>